<gene>
    <name evidence="1" type="ORF">CK203_022616</name>
</gene>
<name>A0A438JE35_VITVI</name>
<evidence type="ECO:0000313" key="1">
    <source>
        <dbReference type="EMBL" id="RVX07204.1"/>
    </source>
</evidence>
<dbReference type="Proteomes" id="UP000288805">
    <property type="component" value="Unassembled WGS sequence"/>
</dbReference>
<dbReference type="EMBL" id="QGNW01000046">
    <property type="protein sequence ID" value="RVX07204.1"/>
    <property type="molecule type" value="Genomic_DNA"/>
</dbReference>
<reference evidence="1 2" key="1">
    <citation type="journal article" date="2018" name="PLoS Genet.">
        <title>Population sequencing reveals clonal diversity and ancestral inbreeding in the grapevine cultivar Chardonnay.</title>
        <authorList>
            <person name="Roach M.J."/>
            <person name="Johnson D.L."/>
            <person name="Bohlmann J."/>
            <person name="van Vuuren H.J."/>
            <person name="Jones S.J."/>
            <person name="Pretorius I.S."/>
            <person name="Schmidt S.A."/>
            <person name="Borneman A.R."/>
        </authorList>
    </citation>
    <scope>NUCLEOTIDE SEQUENCE [LARGE SCALE GENOMIC DNA]</scope>
    <source>
        <strain evidence="2">cv. Chardonnay</strain>
        <tissue evidence="1">Leaf</tissue>
    </source>
</reference>
<comment type="caution">
    <text evidence="1">The sequence shown here is derived from an EMBL/GenBank/DDBJ whole genome shotgun (WGS) entry which is preliminary data.</text>
</comment>
<proteinExistence type="predicted"/>
<evidence type="ECO:0000313" key="2">
    <source>
        <dbReference type="Proteomes" id="UP000288805"/>
    </source>
</evidence>
<dbReference type="AlphaFoldDB" id="A0A438JE35"/>
<organism evidence="1 2">
    <name type="scientific">Vitis vinifera</name>
    <name type="common">Grape</name>
    <dbReference type="NCBI Taxonomy" id="29760"/>
    <lineage>
        <taxon>Eukaryota</taxon>
        <taxon>Viridiplantae</taxon>
        <taxon>Streptophyta</taxon>
        <taxon>Embryophyta</taxon>
        <taxon>Tracheophyta</taxon>
        <taxon>Spermatophyta</taxon>
        <taxon>Magnoliopsida</taxon>
        <taxon>eudicotyledons</taxon>
        <taxon>Gunneridae</taxon>
        <taxon>Pentapetalae</taxon>
        <taxon>rosids</taxon>
        <taxon>Vitales</taxon>
        <taxon>Vitaceae</taxon>
        <taxon>Viteae</taxon>
        <taxon>Vitis</taxon>
    </lineage>
</organism>
<sequence>MIQGHHAEENECGVITVVAIDTPRIHAGRFMENLQIGFPEDRLKAEDFKLNQTKTSKE</sequence>
<accession>A0A438JE35</accession>
<protein>
    <submittedName>
        <fullName evidence="1">Uncharacterized protein</fullName>
    </submittedName>
</protein>